<feature type="domain" description="OCEL" evidence="4">
    <location>
        <begin position="165"/>
        <end position="274"/>
    </location>
</feature>
<dbReference type="AlphaFoldDB" id="A0A8J9V969"/>
<protein>
    <recommendedName>
        <fullName evidence="4">OCEL domain-containing protein</fullName>
    </recommendedName>
</protein>
<evidence type="ECO:0000256" key="1">
    <source>
        <dbReference type="ARBA" id="ARBA00009171"/>
    </source>
</evidence>
<dbReference type="Pfam" id="PF07303">
    <property type="entry name" value="Occludin_ELL"/>
    <property type="match status" value="1"/>
</dbReference>
<proteinExistence type="inferred from homology"/>
<dbReference type="Proteomes" id="UP000838878">
    <property type="component" value="Chromosome 12"/>
</dbReference>
<dbReference type="InterPro" id="IPR010844">
    <property type="entry name" value="Occludin_ELL"/>
</dbReference>
<gene>
    <name evidence="5" type="ORF">BINO364_LOCUS4811</name>
</gene>
<organism evidence="5 6">
    <name type="scientific">Brenthis ino</name>
    <name type="common">lesser marbled fritillary</name>
    <dbReference type="NCBI Taxonomy" id="405034"/>
    <lineage>
        <taxon>Eukaryota</taxon>
        <taxon>Metazoa</taxon>
        <taxon>Ecdysozoa</taxon>
        <taxon>Arthropoda</taxon>
        <taxon>Hexapoda</taxon>
        <taxon>Insecta</taxon>
        <taxon>Pterygota</taxon>
        <taxon>Neoptera</taxon>
        <taxon>Endopterygota</taxon>
        <taxon>Lepidoptera</taxon>
        <taxon>Glossata</taxon>
        <taxon>Ditrysia</taxon>
        <taxon>Papilionoidea</taxon>
        <taxon>Nymphalidae</taxon>
        <taxon>Heliconiinae</taxon>
        <taxon>Argynnini</taxon>
        <taxon>Brenthis</taxon>
    </lineage>
</organism>
<dbReference type="PANTHER" id="PTHR23288:SF17">
    <property type="entry name" value="RNA POLYMERASE II ELONGATION FACTOR ELL"/>
    <property type="match status" value="1"/>
</dbReference>
<comment type="similarity">
    <text evidence="1 2">Belongs to the ELL/occludin family.</text>
</comment>
<dbReference type="InterPro" id="IPR031176">
    <property type="entry name" value="ELL/occludin"/>
</dbReference>
<dbReference type="Gene3D" id="6.10.140.340">
    <property type="match status" value="1"/>
</dbReference>
<dbReference type="GO" id="GO:0042795">
    <property type="term" value="P:snRNA transcription by RNA polymerase II"/>
    <property type="evidence" value="ECO:0007669"/>
    <property type="project" value="TreeGrafter"/>
</dbReference>
<evidence type="ECO:0000259" key="4">
    <source>
        <dbReference type="PROSITE" id="PS51980"/>
    </source>
</evidence>
<evidence type="ECO:0000313" key="5">
    <source>
        <dbReference type="EMBL" id="CAH0718303.1"/>
    </source>
</evidence>
<feature type="compositionally biased region" description="Basic and acidic residues" evidence="3">
    <location>
        <begin position="87"/>
        <end position="104"/>
    </location>
</feature>
<dbReference type="GO" id="GO:0032968">
    <property type="term" value="P:positive regulation of transcription elongation by RNA polymerase II"/>
    <property type="evidence" value="ECO:0007669"/>
    <property type="project" value="TreeGrafter"/>
</dbReference>
<evidence type="ECO:0000256" key="2">
    <source>
        <dbReference type="PROSITE-ProRule" id="PRU01324"/>
    </source>
</evidence>
<reference evidence="5" key="1">
    <citation type="submission" date="2021-12" db="EMBL/GenBank/DDBJ databases">
        <authorList>
            <person name="Martin H S."/>
        </authorList>
    </citation>
    <scope>NUCLEOTIDE SEQUENCE</scope>
</reference>
<name>A0A8J9V969_9NEOP</name>
<feature type="compositionally biased region" description="Low complexity" evidence="3">
    <location>
        <begin position="51"/>
        <end position="63"/>
    </location>
</feature>
<dbReference type="SUPFAM" id="SSF144292">
    <property type="entry name" value="occludin/ELL-like"/>
    <property type="match status" value="1"/>
</dbReference>
<dbReference type="OrthoDB" id="6923219at2759"/>
<evidence type="ECO:0000256" key="3">
    <source>
        <dbReference type="SAM" id="MobiDB-lite"/>
    </source>
</evidence>
<dbReference type="GO" id="GO:0008023">
    <property type="term" value="C:transcription elongation factor complex"/>
    <property type="evidence" value="ECO:0007669"/>
    <property type="project" value="TreeGrafter"/>
</dbReference>
<keyword evidence="6" id="KW-1185">Reference proteome</keyword>
<feature type="compositionally biased region" description="Basic residues" evidence="3">
    <location>
        <begin position="64"/>
        <end position="73"/>
    </location>
</feature>
<feature type="non-terminal residue" evidence="5">
    <location>
        <position position="289"/>
    </location>
</feature>
<accession>A0A8J9V969</accession>
<dbReference type="PANTHER" id="PTHR23288">
    <property type="entry name" value="OCCLUDIN AND RNA POLYMERASE II ELONGATION FACTOR ELL"/>
    <property type="match status" value="1"/>
</dbReference>
<dbReference type="GO" id="GO:0000987">
    <property type="term" value="F:cis-regulatory region sequence-specific DNA binding"/>
    <property type="evidence" value="ECO:0007669"/>
    <property type="project" value="TreeGrafter"/>
</dbReference>
<evidence type="ECO:0000313" key="6">
    <source>
        <dbReference type="Proteomes" id="UP000838878"/>
    </source>
</evidence>
<dbReference type="EMBL" id="OV170232">
    <property type="protein sequence ID" value="CAH0718303.1"/>
    <property type="molecule type" value="Genomic_DNA"/>
</dbReference>
<feature type="compositionally biased region" description="Polar residues" evidence="3">
    <location>
        <begin position="76"/>
        <end position="86"/>
    </location>
</feature>
<dbReference type="PROSITE" id="PS51980">
    <property type="entry name" value="OCEL"/>
    <property type="match status" value="1"/>
</dbReference>
<feature type="compositionally biased region" description="Basic residues" evidence="3">
    <location>
        <begin position="29"/>
        <end position="47"/>
    </location>
</feature>
<feature type="region of interest" description="Disordered" evidence="3">
    <location>
        <begin position="270"/>
        <end position="289"/>
    </location>
</feature>
<feature type="region of interest" description="Disordered" evidence="3">
    <location>
        <begin position="24"/>
        <end position="104"/>
    </location>
</feature>
<sequence>MWSESRAETSKSNAAAVQRLGQLAVAARVARRRQARGARRRGGRRGGGRAPAGAAPAGAAPAGKRQRISHYRRASPPSSGYATTSSGERHASDNEDDRTTVKKDNGYTLNFTTVKDLCPSPVKSNGFSRSSPPVEQTSITVNNITNTEPLENTALTSVPDENMTEDIERQYPPVTSSRTRRAYKDEFAALYTEYQALYARVARVAALFTRLERQLRRAEPHSPHHRSIEQRIVEEYQRMRGDAAYQRERRRVNFLHRKLDHIKRMVQQYDQLRNPKPERVSTASTTQAY</sequence>